<reference evidence="1" key="1">
    <citation type="journal article" date="2015" name="Nature">
        <title>Complex archaea that bridge the gap between prokaryotes and eukaryotes.</title>
        <authorList>
            <person name="Spang A."/>
            <person name="Saw J.H."/>
            <person name="Jorgensen S.L."/>
            <person name="Zaremba-Niedzwiedzka K."/>
            <person name="Martijn J."/>
            <person name="Lind A.E."/>
            <person name="van Eijk R."/>
            <person name="Schleper C."/>
            <person name="Guy L."/>
            <person name="Ettema T.J."/>
        </authorList>
    </citation>
    <scope>NUCLEOTIDE SEQUENCE</scope>
</reference>
<protein>
    <submittedName>
        <fullName evidence="1">Uncharacterized protein</fullName>
    </submittedName>
</protein>
<gene>
    <name evidence="1" type="ORF">LCGC14_0839060</name>
</gene>
<feature type="non-terminal residue" evidence="1">
    <location>
        <position position="1"/>
    </location>
</feature>
<name>A0A0F9PID4_9ZZZZ</name>
<evidence type="ECO:0000313" key="1">
    <source>
        <dbReference type="EMBL" id="KKN29929.1"/>
    </source>
</evidence>
<dbReference type="AlphaFoldDB" id="A0A0F9PID4"/>
<proteinExistence type="predicted"/>
<dbReference type="EMBL" id="LAZR01002447">
    <property type="protein sequence ID" value="KKN29929.1"/>
    <property type="molecule type" value="Genomic_DNA"/>
</dbReference>
<comment type="caution">
    <text evidence="1">The sequence shown here is derived from an EMBL/GenBank/DDBJ whole genome shotgun (WGS) entry which is preliminary data.</text>
</comment>
<organism evidence="1">
    <name type="scientific">marine sediment metagenome</name>
    <dbReference type="NCBI Taxonomy" id="412755"/>
    <lineage>
        <taxon>unclassified sequences</taxon>
        <taxon>metagenomes</taxon>
        <taxon>ecological metagenomes</taxon>
    </lineage>
</organism>
<sequence length="27" mass="3262">LEEPPEVIKAREFFTQMKENALRKDQN</sequence>
<accession>A0A0F9PID4</accession>